<sequence length="428" mass="48961">MHLIWENLIPNLILFWTGSFKELDHQDQAYVISPANWAAIGKATAESKATIPSGFGAPPPNVATQRSQMTSEMYCNWTLFIAPIVLRGKFSNPAYYRHFMDLVGLLKLCLALEIDGEEMERVDRGFETWVKDYEKLYYQHKPERLSACPLTVHALLHIGWSIRTMGPVWTYWAFPMERHCNLLLTSIGSRRHPYASMNAFVTATAQLDQIRLKFNAHQILCLKPPEKVPRYTFVHPSYPSYQLCPPKRIEIISQHICNKIYAALATRFGTSRAVIQAAFSLQEPVPQYGKVIRLEGGDRIVASELVQSSEDSRDASYIKYIQTVDRFARQRNRMPELVPQIFYGQLKRLLVLEVPPIPQLLQDLPTKIIFAVVQSIRSFQENNVNYYTNLGPIEIVDLSVIECVVGRVKDGNRWGVVDRSNVAENVFD</sequence>
<dbReference type="GeneID" id="18832437"/>
<protein>
    <submittedName>
        <fullName evidence="1">Uncharacterized protein</fullName>
    </submittedName>
</protein>
<accession>K5VYE5</accession>
<dbReference type="OMA" id="GASHERH"/>
<keyword evidence="2" id="KW-1185">Reference proteome</keyword>
<organism evidence="1 2">
    <name type="scientific">Agaricus bisporus var. burnettii (strain JB137-S8 / ATCC MYA-4627 / FGSC 10392)</name>
    <name type="common">White button mushroom</name>
    <dbReference type="NCBI Taxonomy" id="597362"/>
    <lineage>
        <taxon>Eukaryota</taxon>
        <taxon>Fungi</taxon>
        <taxon>Dikarya</taxon>
        <taxon>Basidiomycota</taxon>
        <taxon>Agaricomycotina</taxon>
        <taxon>Agaricomycetes</taxon>
        <taxon>Agaricomycetidae</taxon>
        <taxon>Agaricales</taxon>
        <taxon>Agaricineae</taxon>
        <taxon>Agaricaceae</taxon>
        <taxon>Agaricus</taxon>
    </lineage>
</organism>
<dbReference type="EMBL" id="JH971390">
    <property type="protein sequence ID" value="EKM79514.1"/>
    <property type="molecule type" value="Genomic_DNA"/>
</dbReference>
<reference evidence="2" key="1">
    <citation type="journal article" date="2012" name="Proc. Natl. Acad. Sci. U.S.A.">
        <title>Genome sequence of the button mushroom Agaricus bisporus reveals mechanisms governing adaptation to a humic-rich ecological niche.</title>
        <authorList>
            <person name="Morin E."/>
            <person name="Kohler A."/>
            <person name="Baker A.R."/>
            <person name="Foulongne-Oriol M."/>
            <person name="Lombard V."/>
            <person name="Nagy L.G."/>
            <person name="Ohm R.A."/>
            <person name="Patyshakuliyeva A."/>
            <person name="Brun A."/>
            <person name="Aerts A.L."/>
            <person name="Bailey A.M."/>
            <person name="Billette C."/>
            <person name="Coutinho P.M."/>
            <person name="Deakin G."/>
            <person name="Doddapaneni H."/>
            <person name="Floudas D."/>
            <person name="Grimwood J."/>
            <person name="Hilden K."/>
            <person name="Kuees U."/>
            <person name="LaButti K.M."/>
            <person name="Lapidus A."/>
            <person name="Lindquist E.A."/>
            <person name="Lucas S.M."/>
            <person name="Murat C."/>
            <person name="Riley R.W."/>
            <person name="Salamov A.A."/>
            <person name="Schmutz J."/>
            <person name="Subramanian V."/>
            <person name="Woesten H.A.B."/>
            <person name="Xu J."/>
            <person name="Eastwood D.C."/>
            <person name="Foster G.D."/>
            <person name="Sonnenberg A.S."/>
            <person name="Cullen D."/>
            <person name="de Vries R.P."/>
            <person name="Lundell T."/>
            <person name="Hibbett D.S."/>
            <person name="Henrissat B."/>
            <person name="Burton K.S."/>
            <person name="Kerrigan R.W."/>
            <person name="Challen M.P."/>
            <person name="Grigoriev I.V."/>
            <person name="Martin F."/>
        </authorList>
    </citation>
    <scope>NUCLEOTIDE SEQUENCE [LARGE SCALE GENOMIC DNA]</scope>
    <source>
        <strain evidence="2">JB137-S8 / ATCC MYA-4627 / FGSC 10392</strain>
    </source>
</reference>
<dbReference type="InParanoid" id="K5VYE5"/>
<evidence type="ECO:0000313" key="1">
    <source>
        <dbReference type="EMBL" id="EKM79514.1"/>
    </source>
</evidence>
<proteinExistence type="predicted"/>
<dbReference type="KEGG" id="abp:AGABI1DRAFT92026"/>
<dbReference type="PANTHER" id="PTHR46579:SF1">
    <property type="entry name" value="F5_8 TYPE C DOMAIN-CONTAINING PROTEIN"/>
    <property type="match status" value="1"/>
</dbReference>
<dbReference type="OrthoDB" id="6613063at2759"/>
<dbReference type="Proteomes" id="UP000008493">
    <property type="component" value="Unassembled WGS sequence"/>
</dbReference>
<dbReference type="PANTHER" id="PTHR46579">
    <property type="entry name" value="F5/8 TYPE C DOMAIN-CONTAINING PROTEIN-RELATED"/>
    <property type="match status" value="1"/>
</dbReference>
<dbReference type="eggNOG" id="ENOG502SV4Z">
    <property type="taxonomic scope" value="Eukaryota"/>
</dbReference>
<name>K5VYE5_AGABU</name>
<dbReference type="RefSeq" id="XP_007330151.1">
    <property type="nucleotide sequence ID" value="XM_007330089.1"/>
</dbReference>
<dbReference type="HOGENOM" id="CLU_032165_0_0_1"/>
<dbReference type="AlphaFoldDB" id="K5VYE5"/>
<evidence type="ECO:0000313" key="2">
    <source>
        <dbReference type="Proteomes" id="UP000008493"/>
    </source>
</evidence>
<gene>
    <name evidence="1" type="ORF">AGABI1DRAFT_92026</name>
</gene>